<dbReference type="InterPro" id="IPR020846">
    <property type="entry name" value="MFS_dom"/>
</dbReference>
<dbReference type="InterPro" id="IPR010645">
    <property type="entry name" value="MFS_4"/>
</dbReference>
<feature type="transmembrane region" description="Helical" evidence="4">
    <location>
        <begin position="160"/>
        <end position="180"/>
    </location>
</feature>
<dbReference type="Gene3D" id="1.20.1250.20">
    <property type="entry name" value="MFS general substrate transporter like domains"/>
    <property type="match status" value="2"/>
</dbReference>
<evidence type="ECO:0000259" key="5">
    <source>
        <dbReference type="PROSITE" id="PS50850"/>
    </source>
</evidence>
<feature type="transmembrane region" description="Helical" evidence="4">
    <location>
        <begin position="354"/>
        <end position="374"/>
    </location>
</feature>
<feature type="transmembrane region" description="Helical" evidence="4">
    <location>
        <begin position="241"/>
        <end position="259"/>
    </location>
</feature>
<comment type="caution">
    <text evidence="6">The sequence shown here is derived from an EMBL/GenBank/DDBJ whole genome shotgun (WGS) entry which is preliminary data.</text>
</comment>
<feature type="transmembrane region" description="Helical" evidence="4">
    <location>
        <begin position="201"/>
        <end position="221"/>
    </location>
</feature>
<feature type="transmembrane region" description="Helical" evidence="4">
    <location>
        <begin position="134"/>
        <end position="154"/>
    </location>
</feature>
<feature type="transmembrane region" description="Helical" evidence="4">
    <location>
        <begin position="291"/>
        <end position="314"/>
    </location>
</feature>
<dbReference type="EMBL" id="AVFL01000022">
    <property type="protein sequence ID" value="EWY37936.1"/>
    <property type="molecule type" value="Genomic_DNA"/>
</dbReference>
<dbReference type="RefSeq" id="WP_157619525.1">
    <property type="nucleotide sequence ID" value="NZ_AVFL01000022.1"/>
</dbReference>
<organism evidence="6 7">
    <name type="scientific">Skermanella stibiiresistens SB22</name>
    <dbReference type="NCBI Taxonomy" id="1385369"/>
    <lineage>
        <taxon>Bacteria</taxon>
        <taxon>Pseudomonadati</taxon>
        <taxon>Pseudomonadota</taxon>
        <taxon>Alphaproteobacteria</taxon>
        <taxon>Rhodospirillales</taxon>
        <taxon>Azospirillaceae</taxon>
        <taxon>Skermanella</taxon>
    </lineage>
</organism>
<gene>
    <name evidence="6" type="ORF">N825_16160</name>
</gene>
<dbReference type="GO" id="GO:0022857">
    <property type="term" value="F:transmembrane transporter activity"/>
    <property type="evidence" value="ECO:0007669"/>
    <property type="project" value="InterPro"/>
</dbReference>
<evidence type="ECO:0000313" key="6">
    <source>
        <dbReference type="EMBL" id="EWY37936.1"/>
    </source>
</evidence>
<evidence type="ECO:0000256" key="3">
    <source>
        <dbReference type="ARBA" id="ARBA00023136"/>
    </source>
</evidence>
<dbReference type="AlphaFoldDB" id="W9GZ99"/>
<dbReference type="OrthoDB" id="9797953at2"/>
<evidence type="ECO:0000256" key="2">
    <source>
        <dbReference type="ARBA" id="ARBA00022989"/>
    </source>
</evidence>
<keyword evidence="1 4" id="KW-0812">Transmembrane</keyword>
<name>W9GZ99_9PROT</name>
<evidence type="ECO:0000256" key="4">
    <source>
        <dbReference type="SAM" id="Phobius"/>
    </source>
</evidence>
<evidence type="ECO:0000313" key="7">
    <source>
        <dbReference type="Proteomes" id="UP000019486"/>
    </source>
</evidence>
<dbReference type="PANTHER" id="PTHR23537">
    <property type="match status" value="1"/>
</dbReference>
<feature type="transmembrane region" description="Helical" evidence="4">
    <location>
        <begin position="326"/>
        <end position="348"/>
    </location>
</feature>
<keyword evidence="3 4" id="KW-0472">Membrane</keyword>
<dbReference type="PANTHER" id="PTHR23537:SF1">
    <property type="entry name" value="SUGAR TRANSPORTER"/>
    <property type="match status" value="1"/>
</dbReference>
<dbReference type="InterPro" id="IPR036259">
    <property type="entry name" value="MFS_trans_sf"/>
</dbReference>
<dbReference type="GO" id="GO:0005886">
    <property type="term" value="C:plasma membrane"/>
    <property type="evidence" value="ECO:0007669"/>
    <property type="project" value="TreeGrafter"/>
</dbReference>
<reference evidence="6 7" key="1">
    <citation type="submission" date="2013-08" db="EMBL/GenBank/DDBJ databases">
        <title>The genome sequence of Skermanella stibiiresistens.</title>
        <authorList>
            <person name="Zhu W."/>
            <person name="Wang G."/>
        </authorList>
    </citation>
    <scope>NUCLEOTIDE SEQUENCE [LARGE SCALE GENOMIC DNA]</scope>
    <source>
        <strain evidence="6 7">SB22</strain>
    </source>
</reference>
<keyword evidence="2 4" id="KW-1133">Transmembrane helix</keyword>
<keyword evidence="7" id="KW-1185">Reference proteome</keyword>
<dbReference type="SUPFAM" id="SSF103473">
    <property type="entry name" value="MFS general substrate transporter"/>
    <property type="match status" value="1"/>
</dbReference>
<feature type="transmembrane region" description="Helical" evidence="4">
    <location>
        <begin position="102"/>
        <end position="122"/>
    </location>
</feature>
<evidence type="ECO:0000256" key="1">
    <source>
        <dbReference type="ARBA" id="ARBA00022692"/>
    </source>
</evidence>
<dbReference type="Proteomes" id="UP000019486">
    <property type="component" value="Unassembled WGS sequence"/>
</dbReference>
<dbReference type="PROSITE" id="PS50850">
    <property type="entry name" value="MFS"/>
    <property type="match status" value="1"/>
</dbReference>
<accession>W9GZ99</accession>
<feature type="transmembrane region" description="Helical" evidence="4">
    <location>
        <begin position="266"/>
        <end position="285"/>
    </location>
</feature>
<feature type="transmembrane region" description="Helical" evidence="4">
    <location>
        <begin position="76"/>
        <end position="96"/>
    </location>
</feature>
<dbReference type="Pfam" id="PF06779">
    <property type="entry name" value="MFS_4"/>
    <property type="match status" value="1"/>
</dbReference>
<proteinExistence type="predicted"/>
<dbReference type="STRING" id="1385369.N825_16160"/>
<feature type="domain" description="Major facilitator superfamily (MFS) profile" evidence="5">
    <location>
        <begin position="1"/>
        <end position="380"/>
    </location>
</feature>
<feature type="transmembrane region" description="Helical" evidence="4">
    <location>
        <begin position="44"/>
        <end position="64"/>
    </location>
</feature>
<sequence length="387" mass="39157">MFNRAALSGFCAMLIGIGLGRFAYTPLIPALIQDGWLSPAAAAYLGAANLAGYLAGALLGRGFATLIGDVPRALRAAMVACAVSLAACAIPAGLLWLTPWRFLAGFSGATLMVLAGPAILGATPPERRGRVGGLIYAGIGTGVAVSGTAMPFLVGFGLSTAWLCLGAAAAVLTAVAWTGWPADATPPANSSVRIPRIGWAVVPLLAAYACDGIGFVPHTLFWVDFLARELGLGLPVGGFNWGLFGLGAVFGPLVAGWLADRLGFKLAWSGALALKAAAVILPVIWVSGPTLALSSIVVGALTPGMVVLAAGRIVELVDPASRSRVWSLMTAAFALAQAGAGYGMTAVVSVTHSYVPLFIAGALALLLGSILSGLSPTRSPANCAPRI</sequence>
<protein>
    <recommendedName>
        <fullName evidence="5">Major facilitator superfamily (MFS) profile domain-containing protein</fullName>
    </recommendedName>
</protein>